<proteinExistence type="predicted"/>
<reference evidence="5 6" key="1">
    <citation type="submission" date="2019-04" db="EMBL/GenBank/DDBJ databases">
        <authorList>
            <person name="Van Vliet M D."/>
        </authorList>
    </citation>
    <scope>NUCLEOTIDE SEQUENCE [LARGE SCALE GENOMIC DNA]</scope>
    <source>
        <strain evidence="5 6">F21</strain>
    </source>
</reference>
<feature type="domain" description="GEVED" evidence="3">
    <location>
        <begin position="644"/>
        <end position="722"/>
    </location>
</feature>
<feature type="domain" description="GEVED" evidence="3">
    <location>
        <begin position="823"/>
        <end position="896"/>
    </location>
</feature>
<keyword evidence="2" id="KW-0732">Signal</keyword>
<gene>
    <name evidence="5" type="ORF">SCARR_01355</name>
</gene>
<evidence type="ECO:0000256" key="2">
    <source>
        <dbReference type="SAM" id="SignalP"/>
    </source>
</evidence>
<feature type="region of interest" description="Disordered" evidence="1">
    <location>
        <begin position="576"/>
        <end position="607"/>
    </location>
</feature>
<evidence type="ECO:0000256" key="1">
    <source>
        <dbReference type="SAM" id="MobiDB-lite"/>
    </source>
</evidence>
<accession>A0A6C2UIL6</accession>
<keyword evidence="6" id="KW-1185">Reference proteome</keyword>
<dbReference type="Pfam" id="PF20009">
    <property type="entry name" value="GEVED"/>
    <property type="match status" value="5"/>
</dbReference>
<sequence>MKARAFRTTLLIAALSIAAVSLQAAPSLPITEPPITSTYLDGPPVDPGSTNGQWFIDLEGNEEYRPYEFHDNRLDFAGGAREVDAIYGYVIYGSLQYSTGAAGVYGDPIIGFKMEATVFNDTPSSIGDDSLSSNQHGESRPAGTDRYVGTLEDAKLSAEFAIADINTLPAVFAGPYLVPQYPSWIIADNEDQLGWYCWNPQETQGIGGAGDYYVPTWDFGDINIGQSVSRTLSFSIDPPMDSSDPRYGTIYASEQDGTDLFANRTTSLKISTWIESLAGDNWMPYPEEPLRGSDVSVFHNEEPPYDPTHKMHWPQLPDPNGWDVRACNGNYNPDDGLRKILADDFRCTSNGPITKITFWGSYKNDDYEDEQGDLFGGITNLHLSIHKDIPAGELAPWSMPQEPPEWQRDIDPANPPVGWIVEVVPEIPSLQGWYDPNTQEVEPENHWQYFRYEVTLPSDEAFVQTAGEIYWLDLAVETLWQTWGWKTSVSEHFMDDAVWTDRPVTNQMQWQELVDPITGESLDLAFVIDGGEPQEDEYDWGDAPDPLVGTGPGNYQTLAADNGAVHQIVQGAPYFDDVSMPQTDQPDGEPDGQPDPNALGDDMNGAKPDDEDGIIIPFLAAGQTATITITVDDGAAGSGAGGAYVDAWIDYNADGIWGPLEQIFSGWMIQGPNPMTVSVPASATLGQTFGRFRINSLAAGLPSVGVWPTGSMPDGEVEDHEVFIEEGQELDWGDAPDAAGAVGFNTLAGNSGANHAIIPNFMLGTLIDNEPNGQPTGLADGDDINGAVPYPPGDEEGVVFTSLIVPGLQATLQVTLTSTAQAYLDAWMDLDGSGTWTSGDQIFTSYVLNPGANILSFPVPNTAVPGTSYARFRLSTAGGLPATGYASDGEVEDYMVVIEDPIDWGDAPDGPYPTLSINGGASHIILGGGLNPTLGALVDPEPDGQPTPIADGDDLDAFYPSLGDDEDGVTFATPFIPGTVAQINVMASGPAGYLQCWVDANGNGLWTDPGEQVLTDVPLTPGNNSLTFVVPPNGTSGYVYAGIRFRYSSARGLTFTGPAQDGEVEDYMVDVYPNSDIDWGDSPTGYPTLAANNGAHHVIMSGMFLGNQVDSEPDGQPSINADGDDNDLLYPSLGDDEDGVFLTCATLMPGGYASVDVIASQPGVLDAWMDFNADGSWAQTGDQIFSGQPLSAGVNSLLFPVPLTAAWGPGYSRFRFTSGGVPSYTGLALDGEVEDYEFLISRLVSGTDFGDATNSYPTLLPTGARHTITAGVMLGATIDPEPDGQPSPAVLDDNVGLDDEDGVTFTSKIVAGSNATVNVVAGVSGGTLDAWIDFNADGSWSAGEKVLGLTVAPGLNNLSFTVPQPSALGPTFARFRISSAGTPLPSGSAADGEVEDYYVELYQPAPTNNIVITNQTFNASHAVSTNEWTVESGITYQMESSTNLVTGPWVPAGPSIIGPVNWQTNNMAAETSKFYRVIAPWTP</sequence>
<evidence type="ECO:0000259" key="4">
    <source>
        <dbReference type="Pfam" id="PF25470"/>
    </source>
</evidence>
<evidence type="ECO:0000313" key="5">
    <source>
        <dbReference type="EMBL" id="VGO19297.1"/>
    </source>
</evidence>
<dbReference type="InterPro" id="IPR045474">
    <property type="entry name" value="GEVED"/>
</dbReference>
<evidence type="ECO:0000259" key="3">
    <source>
        <dbReference type="Pfam" id="PF20009"/>
    </source>
</evidence>
<feature type="domain" description="GEVED" evidence="3">
    <location>
        <begin position="1165"/>
        <end position="1237"/>
    </location>
</feature>
<dbReference type="RefSeq" id="WP_136060712.1">
    <property type="nucleotide sequence ID" value="NZ_CAAHFH010000001.1"/>
</dbReference>
<name>A0A6C2UIL6_9BACT</name>
<feature type="domain" description="GEVED" evidence="3">
    <location>
        <begin position="1328"/>
        <end position="1399"/>
    </location>
</feature>
<feature type="signal peptide" evidence="2">
    <location>
        <begin position="1"/>
        <end position="24"/>
    </location>
</feature>
<feature type="domain" description="DUF7901" evidence="4">
    <location>
        <begin position="311"/>
        <end position="528"/>
    </location>
</feature>
<dbReference type="EMBL" id="CAAHFH010000001">
    <property type="protein sequence ID" value="VGO19297.1"/>
    <property type="molecule type" value="Genomic_DNA"/>
</dbReference>
<feature type="domain" description="GEVED" evidence="3">
    <location>
        <begin position="993"/>
        <end position="1069"/>
    </location>
</feature>
<feature type="region of interest" description="Disordered" evidence="1">
    <location>
        <begin position="124"/>
        <end position="145"/>
    </location>
</feature>
<organism evidence="5 6">
    <name type="scientific">Pontiella sulfatireligans</name>
    <dbReference type="NCBI Taxonomy" id="2750658"/>
    <lineage>
        <taxon>Bacteria</taxon>
        <taxon>Pseudomonadati</taxon>
        <taxon>Kiritimatiellota</taxon>
        <taxon>Kiritimatiellia</taxon>
        <taxon>Kiritimatiellales</taxon>
        <taxon>Pontiellaceae</taxon>
        <taxon>Pontiella</taxon>
    </lineage>
</organism>
<protein>
    <submittedName>
        <fullName evidence="5">Uncharacterized protein</fullName>
    </submittedName>
</protein>
<evidence type="ECO:0000313" key="6">
    <source>
        <dbReference type="Proteomes" id="UP000346198"/>
    </source>
</evidence>
<dbReference type="InterPro" id="IPR057223">
    <property type="entry name" value="DUF7901"/>
</dbReference>
<feature type="compositionally biased region" description="Polar residues" evidence="1">
    <location>
        <begin position="124"/>
        <end position="136"/>
    </location>
</feature>
<dbReference type="Pfam" id="PF25470">
    <property type="entry name" value="DUF7901"/>
    <property type="match status" value="1"/>
</dbReference>
<feature type="chain" id="PRO_5025559394" evidence="2">
    <location>
        <begin position="25"/>
        <end position="1483"/>
    </location>
</feature>
<dbReference type="Proteomes" id="UP000346198">
    <property type="component" value="Unassembled WGS sequence"/>
</dbReference>